<name>A0ABQ9E0Z9_9PASS</name>
<feature type="compositionally biased region" description="Basic and acidic residues" evidence="1">
    <location>
        <begin position="10"/>
        <end position="22"/>
    </location>
</feature>
<evidence type="ECO:0000313" key="3">
    <source>
        <dbReference type="Proteomes" id="UP001145742"/>
    </source>
</evidence>
<evidence type="ECO:0000256" key="1">
    <source>
        <dbReference type="SAM" id="MobiDB-lite"/>
    </source>
</evidence>
<evidence type="ECO:0000313" key="2">
    <source>
        <dbReference type="EMBL" id="KAJ7428811.1"/>
    </source>
</evidence>
<keyword evidence="3" id="KW-1185">Reference proteome</keyword>
<reference evidence="2" key="1">
    <citation type="submission" date="2019-10" db="EMBL/GenBank/DDBJ databases">
        <authorList>
            <person name="Soares A.E.R."/>
            <person name="Aleixo A."/>
            <person name="Schneider P."/>
            <person name="Miyaki C.Y."/>
            <person name="Schneider M.P."/>
            <person name="Mello C."/>
            <person name="Vasconcelos A.T.R."/>
        </authorList>
    </citation>
    <scope>NUCLEOTIDE SEQUENCE</scope>
    <source>
        <tissue evidence="2">Muscle</tissue>
    </source>
</reference>
<dbReference type="EMBL" id="WHWB01012411">
    <property type="protein sequence ID" value="KAJ7428811.1"/>
    <property type="molecule type" value="Genomic_DNA"/>
</dbReference>
<organism evidence="2 3">
    <name type="scientific">Willisornis vidua</name>
    <name type="common">Xingu scale-backed antbird</name>
    <dbReference type="NCBI Taxonomy" id="1566151"/>
    <lineage>
        <taxon>Eukaryota</taxon>
        <taxon>Metazoa</taxon>
        <taxon>Chordata</taxon>
        <taxon>Craniata</taxon>
        <taxon>Vertebrata</taxon>
        <taxon>Euteleostomi</taxon>
        <taxon>Archelosauria</taxon>
        <taxon>Archosauria</taxon>
        <taxon>Dinosauria</taxon>
        <taxon>Saurischia</taxon>
        <taxon>Theropoda</taxon>
        <taxon>Coelurosauria</taxon>
        <taxon>Aves</taxon>
        <taxon>Neognathae</taxon>
        <taxon>Neoaves</taxon>
        <taxon>Telluraves</taxon>
        <taxon>Australaves</taxon>
        <taxon>Passeriformes</taxon>
        <taxon>Thamnophilidae</taxon>
        <taxon>Willisornis</taxon>
    </lineage>
</organism>
<protein>
    <submittedName>
        <fullName evidence="2">Uncharacterized protein</fullName>
    </submittedName>
</protein>
<sequence>MAGAEDAEDTEHSAEHRMERGVLESFSESREVSELIAGLRGAFAELVTREMALERFVGEHGEGAAPADSTERFCYRILGWIGLEKTSEIIRSNP</sequence>
<gene>
    <name evidence="2" type="ORF">WISP_00687</name>
</gene>
<proteinExistence type="predicted"/>
<accession>A0ABQ9E0Z9</accession>
<feature type="region of interest" description="Disordered" evidence="1">
    <location>
        <begin position="1"/>
        <end position="22"/>
    </location>
</feature>
<comment type="caution">
    <text evidence="2">The sequence shown here is derived from an EMBL/GenBank/DDBJ whole genome shotgun (WGS) entry which is preliminary data.</text>
</comment>
<dbReference type="Proteomes" id="UP001145742">
    <property type="component" value="Unassembled WGS sequence"/>
</dbReference>